<dbReference type="PROSITE" id="PS00018">
    <property type="entry name" value="EF_HAND_1"/>
    <property type="match status" value="2"/>
</dbReference>
<evidence type="ECO:0000256" key="2">
    <source>
        <dbReference type="SAM" id="Phobius"/>
    </source>
</evidence>
<keyword evidence="2" id="KW-0472">Membrane</keyword>
<comment type="caution">
    <text evidence="4">The sequence shown here is derived from an EMBL/GenBank/DDBJ whole genome shotgun (WGS) entry which is preliminary data.</text>
</comment>
<feature type="transmembrane region" description="Helical" evidence="2">
    <location>
        <begin position="31"/>
        <end position="50"/>
    </location>
</feature>
<evidence type="ECO:0000313" key="4">
    <source>
        <dbReference type="EMBL" id="KAJ8300664.1"/>
    </source>
</evidence>
<dbReference type="SUPFAM" id="SSF47473">
    <property type="entry name" value="EF-hand"/>
    <property type="match status" value="1"/>
</dbReference>
<dbReference type="InterPro" id="IPR018247">
    <property type="entry name" value="EF_Hand_1_Ca_BS"/>
</dbReference>
<dbReference type="Pfam" id="PF13202">
    <property type="entry name" value="EF-hand_5"/>
    <property type="match status" value="1"/>
</dbReference>
<evidence type="ECO:0000259" key="3">
    <source>
        <dbReference type="PROSITE" id="PS50222"/>
    </source>
</evidence>
<sequence length="170" mass="19628">MVITLNSLSAPFPVYNDGQITRYFRVSCNRLIMDYMLIITNVFLFISIYSHPARPSLPDSPEARLIFNAAERNRTPDGFITRDEMQDIFHVFDENGDGLVDQTEMVDIWRSRQLGNTSHALTLFQNIDTDGDSFITEVPDISRTFIYFDRNEDGKISEEEFVIVWTSLSL</sequence>
<dbReference type="CDD" id="cd00051">
    <property type="entry name" value="EFh"/>
    <property type="match status" value="1"/>
</dbReference>
<gene>
    <name evidence="4" type="ORF">KUTeg_022183</name>
</gene>
<dbReference type="InterPro" id="IPR011992">
    <property type="entry name" value="EF-hand-dom_pair"/>
</dbReference>
<keyword evidence="2" id="KW-0812">Transmembrane</keyword>
<organism evidence="4 5">
    <name type="scientific">Tegillarca granosa</name>
    <name type="common">Malaysian cockle</name>
    <name type="synonym">Anadara granosa</name>
    <dbReference type="NCBI Taxonomy" id="220873"/>
    <lineage>
        <taxon>Eukaryota</taxon>
        <taxon>Metazoa</taxon>
        <taxon>Spiralia</taxon>
        <taxon>Lophotrochozoa</taxon>
        <taxon>Mollusca</taxon>
        <taxon>Bivalvia</taxon>
        <taxon>Autobranchia</taxon>
        <taxon>Pteriomorphia</taxon>
        <taxon>Arcoida</taxon>
        <taxon>Arcoidea</taxon>
        <taxon>Arcidae</taxon>
        <taxon>Tegillarca</taxon>
    </lineage>
</organism>
<dbReference type="PROSITE" id="PS50222">
    <property type="entry name" value="EF_HAND_2"/>
    <property type="match status" value="2"/>
</dbReference>
<protein>
    <recommendedName>
        <fullName evidence="3">EF-hand domain-containing protein</fullName>
    </recommendedName>
</protein>
<accession>A0ABQ9E5H3</accession>
<keyword evidence="2" id="KW-1133">Transmembrane helix</keyword>
<proteinExistence type="predicted"/>
<evidence type="ECO:0000313" key="5">
    <source>
        <dbReference type="Proteomes" id="UP001217089"/>
    </source>
</evidence>
<dbReference type="EMBL" id="JARBDR010000919">
    <property type="protein sequence ID" value="KAJ8300664.1"/>
    <property type="molecule type" value="Genomic_DNA"/>
</dbReference>
<feature type="domain" description="EF-hand" evidence="3">
    <location>
        <begin position="136"/>
        <end position="170"/>
    </location>
</feature>
<reference evidence="4 5" key="1">
    <citation type="submission" date="2022-12" db="EMBL/GenBank/DDBJ databases">
        <title>Chromosome-level genome of Tegillarca granosa.</title>
        <authorList>
            <person name="Kim J."/>
        </authorList>
    </citation>
    <scope>NUCLEOTIDE SEQUENCE [LARGE SCALE GENOMIC DNA]</scope>
    <source>
        <strain evidence="4">Teg-2019</strain>
        <tissue evidence="4">Adductor muscle</tissue>
    </source>
</reference>
<keyword evidence="1" id="KW-0106">Calcium</keyword>
<dbReference type="SMART" id="SM00054">
    <property type="entry name" value="EFh"/>
    <property type="match status" value="2"/>
</dbReference>
<dbReference type="Pfam" id="PF13833">
    <property type="entry name" value="EF-hand_8"/>
    <property type="match status" value="1"/>
</dbReference>
<keyword evidence="5" id="KW-1185">Reference proteome</keyword>
<dbReference type="InterPro" id="IPR002048">
    <property type="entry name" value="EF_hand_dom"/>
</dbReference>
<feature type="domain" description="EF-hand" evidence="3">
    <location>
        <begin position="80"/>
        <end position="115"/>
    </location>
</feature>
<dbReference type="Proteomes" id="UP001217089">
    <property type="component" value="Unassembled WGS sequence"/>
</dbReference>
<evidence type="ECO:0000256" key="1">
    <source>
        <dbReference type="ARBA" id="ARBA00022837"/>
    </source>
</evidence>
<dbReference type="Gene3D" id="1.10.238.10">
    <property type="entry name" value="EF-hand"/>
    <property type="match status" value="2"/>
</dbReference>
<name>A0ABQ9E5H3_TEGGR</name>